<dbReference type="InterPro" id="IPR027417">
    <property type="entry name" value="P-loop_NTPase"/>
</dbReference>
<dbReference type="Gene3D" id="3.40.50.300">
    <property type="entry name" value="P-loop containing nucleotide triphosphate hydrolases"/>
    <property type="match status" value="1"/>
</dbReference>
<dbReference type="SUPFAM" id="SSF52540">
    <property type="entry name" value="P-loop containing nucleoside triphosphate hydrolases"/>
    <property type="match status" value="1"/>
</dbReference>
<evidence type="ECO:0000313" key="1">
    <source>
        <dbReference type="EMBL" id="GGI67302.1"/>
    </source>
</evidence>
<dbReference type="RefSeq" id="WP_264890800.1">
    <property type="nucleotide sequence ID" value="NZ_AP026830.1"/>
</dbReference>
<dbReference type="PANTHER" id="PTHR34301:SF8">
    <property type="entry name" value="ATPASE DOMAIN-CONTAINING PROTEIN"/>
    <property type="match status" value="1"/>
</dbReference>
<reference evidence="1" key="1">
    <citation type="journal article" date="2014" name="Int. J. Syst. Evol. Microbiol.">
        <title>Complete genome sequence of Corynebacterium casei LMG S-19264T (=DSM 44701T), isolated from a smear-ripened cheese.</title>
        <authorList>
            <consortium name="US DOE Joint Genome Institute (JGI-PGF)"/>
            <person name="Walter F."/>
            <person name="Albersmeier A."/>
            <person name="Kalinowski J."/>
            <person name="Ruckert C."/>
        </authorList>
    </citation>
    <scope>NUCLEOTIDE SEQUENCE</scope>
    <source>
        <strain evidence="1">JCM 11219</strain>
    </source>
</reference>
<organism evidence="1 2">
    <name type="scientific">Vulcanisaeta souniana JCM 11219</name>
    <dbReference type="NCBI Taxonomy" id="1293586"/>
    <lineage>
        <taxon>Archaea</taxon>
        <taxon>Thermoproteota</taxon>
        <taxon>Thermoprotei</taxon>
        <taxon>Thermoproteales</taxon>
        <taxon>Thermoproteaceae</taxon>
        <taxon>Vulcanisaeta</taxon>
    </lineage>
</organism>
<dbReference type="EMBL" id="BMNM01000001">
    <property type="protein sequence ID" value="GGI67302.1"/>
    <property type="molecule type" value="Genomic_DNA"/>
</dbReference>
<comment type="caution">
    <text evidence="1">The sequence shown here is derived from an EMBL/GenBank/DDBJ whole genome shotgun (WGS) entry which is preliminary data.</text>
</comment>
<evidence type="ECO:0008006" key="3">
    <source>
        <dbReference type="Google" id="ProtNLM"/>
    </source>
</evidence>
<dbReference type="GeneID" id="76206824"/>
<reference evidence="1" key="2">
    <citation type="submission" date="2020-09" db="EMBL/GenBank/DDBJ databases">
        <authorList>
            <person name="Sun Q."/>
            <person name="Ohkuma M."/>
        </authorList>
    </citation>
    <scope>NUCLEOTIDE SEQUENCE</scope>
    <source>
        <strain evidence="1">JCM 11219</strain>
    </source>
</reference>
<sequence length="178" mass="19930">MRGAGKTSLVLTTLNELGVPYVFVDVREVVRSRRGLYEVLSRALSDFLRRYSPYKALLSSFIGVLSGVRGVRVHGFEVLLNWGRDRPLLTELFREFDRVSGSVGSRFVFVIDEAQRLVGSLGVEVWGAVAHAYDKKNDKPRPSGRGGGQVLTTLKKYSIIDENLEFTDPIVREAAREL</sequence>
<dbReference type="AlphaFoldDB" id="A0A830E695"/>
<dbReference type="Proteomes" id="UP000657075">
    <property type="component" value="Unassembled WGS sequence"/>
</dbReference>
<accession>A0A830E695</accession>
<gene>
    <name evidence="1" type="ORF">GCM10007112_00340</name>
</gene>
<dbReference type="PANTHER" id="PTHR34301">
    <property type="entry name" value="DNA-BINDING PROTEIN-RELATED"/>
    <property type="match status" value="1"/>
</dbReference>
<name>A0A830E695_9CREN</name>
<evidence type="ECO:0000313" key="2">
    <source>
        <dbReference type="Proteomes" id="UP000657075"/>
    </source>
</evidence>
<protein>
    <recommendedName>
        <fullName evidence="3">ATPase</fullName>
    </recommendedName>
</protein>
<proteinExistence type="predicted"/>